<evidence type="ECO:0000313" key="3">
    <source>
        <dbReference type="EMBL" id="QQZ48872.1"/>
    </source>
</evidence>
<name>A0A974S8T5_9CAUL</name>
<accession>A0A974S8T5</accession>
<sequence>MIVAQGSRHSPEHIAAQIALGDRLIESSKEIQALGAFDAGDRSRALDLLGFKKQLVFATHSVALPFSASSRVSPELRYGATRAHNRHMADFCGGDDRLLGVAIIPLDEPSLAIAELDAALAAGLKAVWIPHRTPGERSPGHIDFDPFWARLAESGTPSCCMLAARPAAGQGLDEQRSRACGRLDGGGENLRSKDIAILHQGPETFLSVMLIDGVFERFPGLRGASVELARLGAVPAHPPGLGGQELDPGRQEPDPLQPQAFGDAEPADGLHPFVFEDVGVLIDQSSPELYLFSSDYPHVEGGRDPIKRFEGFLGTAARPCGTPSTPRTSCASSQAPGSWSRRAPVRASRARDWRTGCPTHWLPRTFRAVHTTAYAIGISRTLVFPCPRLFARIQVARWGPWWGRLETGDGANAQSVDVETAGEPRARTAR</sequence>
<dbReference type="Gene3D" id="3.20.20.140">
    <property type="entry name" value="Metal-dependent hydrolases"/>
    <property type="match status" value="1"/>
</dbReference>
<dbReference type="InterPro" id="IPR032466">
    <property type="entry name" value="Metal_Hydrolase"/>
</dbReference>
<dbReference type="Pfam" id="PF04909">
    <property type="entry name" value="Amidohydro_2"/>
    <property type="match status" value="1"/>
</dbReference>
<dbReference type="InterPro" id="IPR006680">
    <property type="entry name" value="Amidohydro-rel"/>
</dbReference>
<protein>
    <submittedName>
        <fullName evidence="3">Amidohydrolase family protein</fullName>
    </submittedName>
</protein>
<dbReference type="SUPFAM" id="SSF51556">
    <property type="entry name" value="Metallo-dependent hydrolases"/>
    <property type="match status" value="1"/>
</dbReference>
<feature type="region of interest" description="Disordered" evidence="1">
    <location>
        <begin position="318"/>
        <end position="345"/>
    </location>
</feature>
<organism evidence="3">
    <name type="scientific">Phenylobacterium glaciei</name>
    <dbReference type="NCBI Taxonomy" id="2803784"/>
    <lineage>
        <taxon>Bacteria</taxon>
        <taxon>Pseudomonadati</taxon>
        <taxon>Pseudomonadota</taxon>
        <taxon>Alphaproteobacteria</taxon>
        <taxon>Caulobacterales</taxon>
        <taxon>Caulobacteraceae</taxon>
        <taxon>Phenylobacterium</taxon>
    </lineage>
</organism>
<evidence type="ECO:0000256" key="1">
    <source>
        <dbReference type="SAM" id="MobiDB-lite"/>
    </source>
</evidence>
<feature type="domain" description="Amidohydrolase-related" evidence="2">
    <location>
        <begin position="37"/>
        <end position="222"/>
    </location>
</feature>
<feature type="compositionally biased region" description="Polar residues" evidence="1">
    <location>
        <begin position="322"/>
        <end position="337"/>
    </location>
</feature>
<feature type="region of interest" description="Disordered" evidence="1">
    <location>
        <begin position="236"/>
        <end position="256"/>
    </location>
</feature>
<reference evidence="3" key="1">
    <citation type="submission" date="2021-01" db="EMBL/GenBank/DDBJ databases">
        <title>Genome sequence of Phenylobacterium sp. 20VBR1 isolated from a valley glaceir, Ny-Alesund, Svalbard.</title>
        <authorList>
            <person name="Thomas F.A."/>
            <person name="Krishnan K.P."/>
            <person name="Sinha R.K."/>
        </authorList>
    </citation>
    <scope>NUCLEOTIDE SEQUENCE</scope>
    <source>
        <strain evidence="3">20VBR1</strain>
    </source>
</reference>
<dbReference type="GO" id="GO:0016787">
    <property type="term" value="F:hydrolase activity"/>
    <property type="evidence" value="ECO:0007669"/>
    <property type="project" value="InterPro"/>
</dbReference>
<proteinExistence type="predicted"/>
<gene>
    <name evidence="3" type="ORF">JKL49_16420</name>
</gene>
<dbReference type="EMBL" id="CP068570">
    <property type="protein sequence ID" value="QQZ48872.1"/>
    <property type="molecule type" value="Genomic_DNA"/>
</dbReference>
<evidence type="ECO:0000259" key="2">
    <source>
        <dbReference type="Pfam" id="PF04909"/>
    </source>
</evidence>
<dbReference type="AlphaFoldDB" id="A0A974S8T5"/>